<dbReference type="SUPFAM" id="SSF51735">
    <property type="entry name" value="NAD(P)-binding Rossmann-fold domains"/>
    <property type="match status" value="1"/>
</dbReference>
<reference evidence="4" key="2">
    <citation type="journal article" date="2021" name="PeerJ">
        <title>Extensive microbial diversity within the chicken gut microbiome revealed by metagenomics and culture.</title>
        <authorList>
            <person name="Gilroy R."/>
            <person name="Ravi A."/>
            <person name="Getino M."/>
            <person name="Pursley I."/>
            <person name="Horton D.L."/>
            <person name="Alikhan N.F."/>
            <person name="Baker D."/>
            <person name="Gharbi K."/>
            <person name="Hall N."/>
            <person name="Watson M."/>
            <person name="Adriaenssens E.M."/>
            <person name="Foster-Nyarko E."/>
            <person name="Jarju S."/>
            <person name="Secka A."/>
            <person name="Antonio M."/>
            <person name="Oren A."/>
            <person name="Chaudhuri R.R."/>
            <person name="La Ragione R."/>
            <person name="Hildebrand F."/>
            <person name="Pallen M.J."/>
        </authorList>
    </citation>
    <scope>NUCLEOTIDE SEQUENCE</scope>
    <source>
        <strain evidence="4">ChiBcec15-4380</strain>
    </source>
</reference>
<sequence length="368" mass="40563">MEPVKIGILGVGAISGIYLQNLTHLFREVEVLGVYDLFREKCEKAQAEYHFPKIYDSQEALLQDPEVQIVLNLTRPFEHYETTKAALLAGKHVYSEKPLAATYEQGKELVALAREKGLMLGGAPDTFLGSGIQTCRKLIDDGYIGTPVGAAAFMICRGHESWHPSPEFYYQFGGGPMMDMGPYYLTALVNLLGGVSSLTGVTKASFAQRTITSEPKKGQVIQVEVPTHVTGIMNFENGAVGTILTTFDVHYDTQARLEIYGSEGTLSVPDPNGFGGPVKLLRPEDGSWKEIPLLFDYQENSRGLGLADMAKALQTGRPFRADCEQTLHVLEIMTGFEKSSREGRLLQLESRYTRKAPMHRGPVQGILD</sequence>
<comment type="caution">
    <text evidence="4">The sequence shown here is derived from an EMBL/GenBank/DDBJ whole genome shotgun (WGS) entry which is preliminary data.</text>
</comment>
<protein>
    <submittedName>
        <fullName evidence="4">Gfo/Idh/MocA family oxidoreductase</fullName>
    </submittedName>
</protein>
<dbReference type="Gene3D" id="3.40.50.720">
    <property type="entry name" value="NAD(P)-binding Rossmann-like Domain"/>
    <property type="match status" value="1"/>
</dbReference>
<dbReference type="GO" id="GO:0016491">
    <property type="term" value="F:oxidoreductase activity"/>
    <property type="evidence" value="ECO:0007669"/>
    <property type="project" value="UniProtKB-KW"/>
</dbReference>
<feature type="domain" description="Gfo/Idh/MocA-like oxidoreductase N-terminal" evidence="2">
    <location>
        <begin position="4"/>
        <end position="120"/>
    </location>
</feature>
<evidence type="ECO:0000259" key="3">
    <source>
        <dbReference type="Pfam" id="PF22725"/>
    </source>
</evidence>
<dbReference type="Gene3D" id="3.30.360.10">
    <property type="entry name" value="Dihydrodipicolinate Reductase, domain 2"/>
    <property type="match status" value="1"/>
</dbReference>
<dbReference type="PANTHER" id="PTHR43818">
    <property type="entry name" value="BCDNA.GH03377"/>
    <property type="match status" value="1"/>
</dbReference>
<evidence type="ECO:0000259" key="2">
    <source>
        <dbReference type="Pfam" id="PF01408"/>
    </source>
</evidence>
<dbReference type="InterPro" id="IPR036291">
    <property type="entry name" value="NAD(P)-bd_dom_sf"/>
</dbReference>
<dbReference type="PANTHER" id="PTHR43818:SF11">
    <property type="entry name" value="BCDNA.GH03377"/>
    <property type="match status" value="1"/>
</dbReference>
<reference evidence="4" key="1">
    <citation type="submission" date="2020-10" db="EMBL/GenBank/DDBJ databases">
        <authorList>
            <person name="Gilroy R."/>
        </authorList>
    </citation>
    <scope>NUCLEOTIDE SEQUENCE</scope>
    <source>
        <strain evidence="4">ChiBcec15-4380</strain>
    </source>
</reference>
<dbReference type="AlphaFoldDB" id="A0A9D1DJ97"/>
<name>A0A9D1DJ97_9FIRM</name>
<feature type="domain" description="GFO/IDH/MocA-like oxidoreductase" evidence="3">
    <location>
        <begin position="132"/>
        <end position="266"/>
    </location>
</feature>
<dbReference type="Pfam" id="PF01408">
    <property type="entry name" value="GFO_IDH_MocA"/>
    <property type="match status" value="1"/>
</dbReference>
<proteinExistence type="predicted"/>
<dbReference type="InterPro" id="IPR050463">
    <property type="entry name" value="Gfo/Idh/MocA_oxidrdct_glycsds"/>
</dbReference>
<organism evidence="4 5">
    <name type="scientific">Candidatus Avoscillospira avicola</name>
    <dbReference type="NCBI Taxonomy" id="2840706"/>
    <lineage>
        <taxon>Bacteria</taxon>
        <taxon>Bacillati</taxon>
        <taxon>Bacillota</taxon>
        <taxon>Clostridia</taxon>
        <taxon>Eubacteriales</taxon>
        <taxon>Oscillospiraceae</taxon>
        <taxon>Oscillospiraceae incertae sedis</taxon>
        <taxon>Candidatus Avoscillospira</taxon>
    </lineage>
</organism>
<dbReference type="GO" id="GO:0000166">
    <property type="term" value="F:nucleotide binding"/>
    <property type="evidence" value="ECO:0007669"/>
    <property type="project" value="InterPro"/>
</dbReference>
<accession>A0A9D1DJ97</accession>
<keyword evidence="1" id="KW-0560">Oxidoreductase</keyword>
<dbReference type="InterPro" id="IPR000683">
    <property type="entry name" value="Gfo/Idh/MocA-like_OxRdtase_N"/>
</dbReference>
<evidence type="ECO:0000313" key="5">
    <source>
        <dbReference type="Proteomes" id="UP000824239"/>
    </source>
</evidence>
<dbReference type="EMBL" id="DVHE01000082">
    <property type="protein sequence ID" value="HIR51687.1"/>
    <property type="molecule type" value="Genomic_DNA"/>
</dbReference>
<evidence type="ECO:0000313" key="4">
    <source>
        <dbReference type="EMBL" id="HIR51687.1"/>
    </source>
</evidence>
<evidence type="ECO:0000256" key="1">
    <source>
        <dbReference type="ARBA" id="ARBA00023002"/>
    </source>
</evidence>
<dbReference type="SUPFAM" id="SSF55347">
    <property type="entry name" value="Glyceraldehyde-3-phosphate dehydrogenase-like, C-terminal domain"/>
    <property type="match status" value="1"/>
</dbReference>
<dbReference type="InterPro" id="IPR055170">
    <property type="entry name" value="GFO_IDH_MocA-like_dom"/>
</dbReference>
<gene>
    <name evidence="4" type="ORF">IAA53_10530</name>
</gene>
<dbReference type="Pfam" id="PF22725">
    <property type="entry name" value="GFO_IDH_MocA_C3"/>
    <property type="match status" value="1"/>
</dbReference>
<dbReference type="Proteomes" id="UP000824239">
    <property type="component" value="Unassembled WGS sequence"/>
</dbReference>